<organism evidence="5 6">
    <name type="scientific">Herbihabitans rhizosphaerae</name>
    <dbReference type="NCBI Taxonomy" id="1872711"/>
    <lineage>
        <taxon>Bacteria</taxon>
        <taxon>Bacillati</taxon>
        <taxon>Actinomycetota</taxon>
        <taxon>Actinomycetes</taxon>
        <taxon>Pseudonocardiales</taxon>
        <taxon>Pseudonocardiaceae</taxon>
        <taxon>Herbihabitans</taxon>
    </lineage>
</organism>
<dbReference type="EMBL" id="SGWQ01000006">
    <property type="protein sequence ID" value="RZS37024.1"/>
    <property type="molecule type" value="Genomic_DNA"/>
</dbReference>
<evidence type="ECO:0000256" key="1">
    <source>
        <dbReference type="ARBA" id="ARBA00022448"/>
    </source>
</evidence>
<feature type="domain" description="ABC transporter" evidence="4">
    <location>
        <begin position="19"/>
        <end position="250"/>
    </location>
</feature>
<dbReference type="InterPro" id="IPR003439">
    <property type="entry name" value="ABC_transporter-like_ATP-bd"/>
</dbReference>
<gene>
    <name evidence="5" type="ORF">EV193_106260</name>
</gene>
<dbReference type="OrthoDB" id="9802264at2"/>
<accession>A0A4Q7KLA6</accession>
<dbReference type="GO" id="GO:0098796">
    <property type="term" value="C:membrane protein complex"/>
    <property type="evidence" value="ECO:0007669"/>
    <property type="project" value="UniProtKB-ARBA"/>
</dbReference>
<keyword evidence="1" id="KW-0813">Transport</keyword>
<protein>
    <submittedName>
        <fullName evidence="5">Putative ABC transport system ATP-binding protein</fullName>
    </submittedName>
</protein>
<dbReference type="CDD" id="cd03255">
    <property type="entry name" value="ABC_MJ0796_LolCDE_FtsE"/>
    <property type="match status" value="1"/>
</dbReference>
<name>A0A4Q7KLA6_9PSEU</name>
<sequence>MTTTVNFQLPQQAPAASAVELRGVSREYGSKHATVRALNDVSLSFPTGTWTAVMGPSGSGKSTLLHCAAGLEQVSSGQVFLAGRDITFANDDQLTDMRRREVGFVFQSFNLIGSLTAEQNVALSLKLAGTRVDKSLVRTVLANVGLADRAKHKPRELSGGQQQRVAIARGMVTRPAVLFADEPTGALDTKSARVVLDLLRTMVQTQRQSIVMVTHDPAAAAAADSVVFLRDGVIVDHLARPSATVVAERLAHLEG</sequence>
<reference evidence="5 6" key="1">
    <citation type="submission" date="2019-02" db="EMBL/GenBank/DDBJ databases">
        <title>Genomic Encyclopedia of Type Strains, Phase IV (KMG-IV): sequencing the most valuable type-strain genomes for metagenomic binning, comparative biology and taxonomic classification.</title>
        <authorList>
            <person name="Goeker M."/>
        </authorList>
    </citation>
    <scope>NUCLEOTIDE SEQUENCE [LARGE SCALE GENOMIC DNA]</scope>
    <source>
        <strain evidence="5 6">DSM 101727</strain>
    </source>
</reference>
<dbReference type="GO" id="GO:0022857">
    <property type="term" value="F:transmembrane transporter activity"/>
    <property type="evidence" value="ECO:0007669"/>
    <property type="project" value="TreeGrafter"/>
</dbReference>
<comment type="caution">
    <text evidence="5">The sequence shown here is derived from an EMBL/GenBank/DDBJ whole genome shotgun (WGS) entry which is preliminary data.</text>
</comment>
<evidence type="ECO:0000259" key="4">
    <source>
        <dbReference type="PROSITE" id="PS50893"/>
    </source>
</evidence>
<dbReference type="RefSeq" id="WP_130345626.1">
    <property type="nucleotide sequence ID" value="NZ_SGWQ01000006.1"/>
</dbReference>
<proteinExistence type="predicted"/>
<dbReference type="Pfam" id="PF00005">
    <property type="entry name" value="ABC_tran"/>
    <property type="match status" value="1"/>
</dbReference>
<dbReference type="SUPFAM" id="SSF52540">
    <property type="entry name" value="P-loop containing nucleoside triphosphate hydrolases"/>
    <property type="match status" value="1"/>
</dbReference>
<dbReference type="GO" id="GO:0016887">
    <property type="term" value="F:ATP hydrolysis activity"/>
    <property type="evidence" value="ECO:0007669"/>
    <property type="project" value="InterPro"/>
</dbReference>
<dbReference type="InterPro" id="IPR017911">
    <property type="entry name" value="MacB-like_ATP-bd"/>
</dbReference>
<dbReference type="PANTHER" id="PTHR24220">
    <property type="entry name" value="IMPORT ATP-BINDING PROTEIN"/>
    <property type="match status" value="1"/>
</dbReference>
<dbReference type="InterPro" id="IPR003593">
    <property type="entry name" value="AAA+_ATPase"/>
</dbReference>
<dbReference type="AlphaFoldDB" id="A0A4Q7KLA6"/>
<dbReference type="PANTHER" id="PTHR24220:SF685">
    <property type="entry name" value="ABC TRANSPORTER RELATED"/>
    <property type="match status" value="1"/>
</dbReference>
<evidence type="ECO:0000313" key="5">
    <source>
        <dbReference type="EMBL" id="RZS37024.1"/>
    </source>
</evidence>
<dbReference type="SMART" id="SM00382">
    <property type="entry name" value="AAA"/>
    <property type="match status" value="1"/>
</dbReference>
<dbReference type="FunFam" id="3.40.50.300:FF:000032">
    <property type="entry name" value="Export ABC transporter ATP-binding protein"/>
    <property type="match status" value="1"/>
</dbReference>
<dbReference type="Proteomes" id="UP000294257">
    <property type="component" value="Unassembled WGS sequence"/>
</dbReference>
<dbReference type="GO" id="GO:0005886">
    <property type="term" value="C:plasma membrane"/>
    <property type="evidence" value="ECO:0007669"/>
    <property type="project" value="TreeGrafter"/>
</dbReference>
<evidence type="ECO:0000256" key="2">
    <source>
        <dbReference type="ARBA" id="ARBA00022741"/>
    </source>
</evidence>
<dbReference type="GO" id="GO:0005524">
    <property type="term" value="F:ATP binding"/>
    <property type="evidence" value="ECO:0007669"/>
    <property type="project" value="UniProtKB-KW"/>
</dbReference>
<keyword evidence="2" id="KW-0547">Nucleotide-binding</keyword>
<dbReference type="InterPro" id="IPR015854">
    <property type="entry name" value="ABC_transpr_LolD-like"/>
</dbReference>
<evidence type="ECO:0000313" key="6">
    <source>
        <dbReference type="Proteomes" id="UP000294257"/>
    </source>
</evidence>
<dbReference type="InterPro" id="IPR027417">
    <property type="entry name" value="P-loop_NTPase"/>
</dbReference>
<dbReference type="Gene3D" id="3.40.50.300">
    <property type="entry name" value="P-loop containing nucleotide triphosphate hydrolases"/>
    <property type="match status" value="1"/>
</dbReference>
<keyword evidence="3 5" id="KW-0067">ATP-binding</keyword>
<dbReference type="PROSITE" id="PS00211">
    <property type="entry name" value="ABC_TRANSPORTER_1"/>
    <property type="match status" value="1"/>
</dbReference>
<keyword evidence="6" id="KW-1185">Reference proteome</keyword>
<dbReference type="InterPro" id="IPR017871">
    <property type="entry name" value="ABC_transporter-like_CS"/>
</dbReference>
<dbReference type="PROSITE" id="PS50893">
    <property type="entry name" value="ABC_TRANSPORTER_2"/>
    <property type="match status" value="1"/>
</dbReference>
<evidence type="ECO:0000256" key="3">
    <source>
        <dbReference type="ARBA" id="ARBA00022840"/>
    </source>
</evidence>